<dbReference type="EMBL" id="LHXW01000005">
    <property type="protein sequence ID" value="KXB00394.1"/>
    <property type="molecule type" value="Genomic_DNA"/>
</dbReference>
<dbReference type="SMART" id="SM00966">
    <property type="entry name" value="SpoVT_AbrB"/>
    <property type="match status" value="1"/>
</dbReference>
<reference evidence="2 3" key="1">
    <citation type="journal article" date="2016" name="Sci. Rep.">
        <title>Metabolic traits of an uncultured archaeal lineage -MSBL1- from brine pools of the Red Sea.</title>
        <authorList>
            <person name="Mwirichia R."/>
            <person name="Alam I."/>
            <person name="Rashid M."/>
            <person name="Vinu M."/>
            <person name="Ba-Alawi W."/>
            <person name="Anthony Kamau A."/>
            <person name="Kamanda Ngugi D."/>
            <person name="Goker M."/>
            <person name="Klenk H.P."/>
            <person name="Bajic V."/>
            <person name="Stingl U."/>
        </authorList>
    </citation>
    <scope>NUCLEOTIDE SEQUENCE [LARGE SCALE GENOMIC DNA]</scope>
    <source>
        <strain evidence="2">SCGC-AAA261C02</strain>
    </source>
</reference>
<name>A0A133V1R9_9EURY</name>
<dbReference type="GO" id="GO:0003677">
    <property type="term" value="F:DNA binding"/>
    <property type="evidence" value="ECO:0007669"/>
    <property type="project" value="InterPro"/>
</dbReference>
<keyword evidence="3" id="KW-1185">Reference proteome</keyword>
<protein>
    <recommendedName>
        <fullName evidence="1">SpoVT-AbrB domain-containing protein</fullName>
    </recommendedName>
</protein>
<dbReference type="InterPro" id="IPR037914">
    <property type="entry name" value="SpoVT-AbrB_sf"/>
</dbReference>
<dbReference type="PROSITE" id="PS51740">
    <property type="entry name" value="SPOVT_ABRB"/>
    <property type="match status" value="1"/>
</dbReference>
<dbReference type="Gene3D" id="2.10.260.10">
    <property type="match status" value="1"/>
</dbReference>
<evidence type="ECO:0000313" key="2">
    <source>
        <dbReference type="EMBL" id="KXB00394.1"/>
    </source>
</evidence>
<comment type="caution">
    <text evidence="2">The sequence shown here is derived from an EMBL/GenBank/DDBJ whole genome shotgun (WGS) entry which is preliminary data.</text>
</comment>
<dbReference type="NCBIfam" id="TIGR01439">
    <property type="entry name" value="lp_hng_hel_AbrB"/>
    <property type="match status" value="1"/>
</dbReference>
<dbReference type="InterPro" id="IPR007159">
    <property type="entry name" value="SpoVT-AbrB_dom"/>
</dbReference>
<sequence length="99" mass="11546">MLQIREKKEFIIKSHLLKVGNLEGGKMSGFKSEVDKKGRIVIPVEIRRELNIKPLSEVEVEIEEVIPRKSFVESARELREHVKEKEDAVKVLHEESPFR</sequence>
<dbReference type="SUPFAM" id="SSF89447">
    <property type="entry name" value="AbrB/MazE/MraZ-like"/>
    <property type="match status" value="1"/>
</dbReference>
<organism evidence="2 3">
    <name type="scientific">candidate division MSBL1 archaeon SCGC-AAA261C02</name>
    <dbReference type="NCBI Taxonomy" id="1698272"/>
    <lineage>
        <taxon>Archaea</taxon>
        <taxon>Methanobacteriati</taxon>
        <taxon>Methanobacteriota</taxon>
        <taxon>candidate division MSBL1</taxon>
    </lineage>
</organism>
<dbReference type="Proteomes" id="UP000070520">
    <property type="component" value="Unassembled WGS sequence"/>
</dbReference>
<accession>A0A133V1R9</accession>
<dbReference type="Pfam" id="PF04014">
    <property type="entry name" value="MazE_antitoxin"/>
    <property type="match status" value="1"/>
</dbReference>
<evidence type="ECO:0000259" key="1">
    <source>
        <dbReference type="PROSITE" id="PS51740"/>
    </source>
</evidence>
<proteinExistence type="predicted"/>
<dbReference type="AlphaFoldDB" id="A0A133V1R9"/>
<gene>
    <name evidence="2" type="ORF">AKJ42_00860</name>
</gene>
<evidence type="ECO:0000313" key="3">
    <source>
        <dbReference type="Proteomes" id="UP000070520"/>
    </source>
</evidence>
<feature type="domain" description="SpoVT-AbrB" evidence="1">
    <location>
        <begin position="29"/>
        <end position="77"/>
    </location>
</feature>